<dbReference type="AlphaFoldDB" id="D3LWL7"/>
<name>D3LWL7_9FIRM</name>
<dbReference type="Proteomes" id="UP000003242">
    <property type="component" value="Unassembled WGS sequence"/>
</dbReference>
<accession>D3LWL7</accession>
<dbReference type="EMBL" id="ADGP01000033">
    <property type="protein sequence ID" value="EFD93254.1"/>
    <property type="molecule type" value="Genomic_DNA"/>
</dbReference>
<dbReference type="OrthoDB" id="1633695at2"/>
<reference evidence="2 4" key="3">
    <citation type="submission" date="2011-04" db="EMBL/GenBank/DDBJ databases">
        <authorList>
            <person name="Harkins D.M."/>
            <person name="Madupu R."/>
            <person name="Durkin A.S."/>
            <person name="Torralba M."/>
            <person name="Methe B."/>
            <person name="Sutton G.G."/>
            <person name="Nelson K.E."/>
        </authorList>
    </citation>
    <scope>NUCLEOTIDE SEQUENCE [LARGE SCALE GENOMIC DNA]</scope>
    <source>
        <strain evidence="2 4">UPII 199-6</strain>
    </source>
</reference>
<evidence type="ECO:0000313" key="2">
    <source>
        <dbReference type="EMBL" id="EGL40253.1"/>
    </source>
</evidence>
<evidence type="ECO:0000313" key="3">
    <source>
        <dbReference type="Proteomes" id="UP000003242"/>
    </source>
</evidence>
<proteinExistence type="predicted"/>
<sequence length="220" mass="25735">MGAFQLSAEFQTVYREGDEEEFCLFRYRLAAKPWSVRAVYTPSAAEFSVRTDLGMLEFALIDFITDDWERFRHLVATRLVRIMTDYYVHCEHNFTAIVKEKGLPEVRWDSFLPSTYEGFIRYLQPCEAVRIVNGSYMILSYYEAATESGLSLMYNVLRDDFFAEQRVYNFPHSVHDFDSTSVADLQDALQTRLLPVLTRIRREVEEKRAAIRTTKTTDVI</sequence>
<dbReference type="eggNOG" id="ENOG5032TJY">
    <property type="taxonomic scope" value="Bacteria"/>
</dbReference>
<evidence type="ECO:0000313" key="1">
    <source>
        <dbReference type="EMBL" id="EFD93254.1"/>
    </source>
</evidence>
<keyword evidence="4" id="KW-1185">Reference proteome</keyword>
<dbReference type="Proteomes" id="UP000004018">
    <property type="component" value="Unassembled WGS sequence"/>
</dbReference>
<reference evidence="1" key="2">
    <citation type="submission" date="2009-12" db="EMBL/GenBank/DDBJ databases">
        <authorList>
            <person name="Madupu R."/>
            <person name="Durkin A.S."/>
            <person name="Torralba M."/>
            <person name="Methe B."/>
            <person name="Sutton G.G."/>
            <person name="Strausberg R.L."/>
            <person name="Nelson K.E."/>
        </authorList>
    </citation>
    <scope>NUCLEOTIDE SEQUENCE</scope>
    <source>
        <strain evidence="1">28L</strain>
    </source>
</reference>
<organism evidence="1 3">
    <name type="scientific">Megasphaera lornae</name>
    <dbReference type="NCBI Taxonomy" id="1000568"/>
    <lineage>
        <taxon>Bacteria</taxon>
        <taxon>Bacillati</taxon>
        <taxon>Bacillota</taxon>
        <taxon>Negativicutes</taxon>
        <taxon>Veillonellales</taxon>
        <taxon>Veillonellaceae</taxon>
        <taxon>Megasphaera</taxon>
    </lineage>
</organism>
<gene>
    <name evidence="1" type="ORF">HMPREF0889_0674</name>
    <name evidence="2" type="ORF">HMPREF1039_0743</name>
</gene>
<reference evidence="3" key="1">
    <citation type="submission" date="2009-12" db="EMBL/GenBank/DDBJ databases">
        <title>Sequence of Clostridiales genomosp. BVAB3 str. UPII9-5.</title>
        <authorList>
            <person name="Madupu R."/>
            <person name="Durkin A.S."/>
            <person name="Torralba M."/>
            <person name="Methe B."/>
            <person name="Sutton G.G."/>
            <person name="Strausberg R.L."/>
            <person name="Nelson K.E."/>
        </authorList>
    </citation>
    <scope>NUCLEOTIDE SEQUENCE [LARGE SCALE GENOMIC DNA]</scope>
    <source>
        <strain evidence="3">28L</strain>
    </source>
</reference>
<dbReference type="EMBL" id="AFIJ01000029">
    <property type="protein sequence ID" value="EGL40253.1"/>
    <property type="molecule type" value="Genomic_DNA"/>
</dbReference>
<dbReference type="STRING" id="699218.HMPREF0889_0674"/>
<comment type="caution">
    <text evidence="1">The sequence shown here is derived from an EMBL/GenBank/DDBJ whole genome shotgun (WGS) entry which is preliminary data.</text>
</comment>
<protein>
    <submittedName>
        <fullName evidence="1">Uncharacterized protein</fullName>
    </submittedName>
</protein>
<evidence type="ECO:0000313" key="4">
    <source>
        <dbReference type="Proteomes" id="UP000004018"/>
    </source>
</evidence>